<keyword evidence="2" id="KW-0812">Transmembrane</keyword>
<evidence type="ECO:0000256" key="1">
    <source>
        <dbReference type="SAM" id="MobiDB-lite"/>
    </source>
</evidence>
<dbReference type="OrthoDB" id="5148530at2"/>
<keyword evidence="2" id="KW-1133">Transmembrane helix</keyword>
<evidence type="ECO:0000313" key="4">
    <source>
        <dbReference type="Proteomes" id="UP000320244"/>
    </source>
</evidence>
<dbReference type="RefSeq" id="WP_146315987.1">
    <property type="nucleotide sequence ID" value="NZ_VCQV01000007.1"/>
</dbReference>
<protein>
    <recommendedName>
        <fullName evidence="5">Transmembrane protein</fullName>
    </recommendedName>
</protein>
<sequence length="175" mass="19705">MPVDAPETRTLIHLRTGSKICVMVATCLIAVAIYYYFVPVSVQTSSGGVFECGSAAHPPTSSFQKSVCEEVTHVDLYRTYLFAALGILTAALGCWFFGVDRTVEERPARVPRDAFDGDDDAPFRRRAAERSRRHVSTAWDDDDLEDDRPARRPRGDDDEDEVRRPRRRAVVEPED</sequence>
<dbReference type="Proteomes" id="UP000320244">
    <property type="component" value="Unassembled WGS sequence"/>
</dbReference>
<accession>A0A563E4F8</accession>
<gene>
    <name evidence="3" type="ORF">FGL98_06795</name>
</gene>
<keyword evidence="2" id="KW-0472">Membrane</keyword>
<keyword evidence="4" id="KW-1185">Reference proteome</keyword>
<feature type="region of interest" description="Disordered" evidence="1">
    <location>
        <begin position="126"/>
        <end position="175"/>
    </location>
</feature>
<organism evidence="3 4">
    <name type="scientific">Leekyejoonella antrihumi</name>
    <dbReference type="NCBI Taxonomy" id="1660198"/>
    <lineage>
        <taxon>Bacteria</taxon>
        <taxon>Bacillati</taxon>
        <taxon>Actinomycetota</taxon>
        <taxon>Actinomycetes</taxon>
        <taxon>Micrococcales</taxon>
        <taxon>Dermacoccaceae</taxon>
        <taxon>Leekyejoonella</taxon>
    </lineage>
</organism>
<feature type="transmembrane region" description="Helical" evidence="2">
    <location>
        <begin position="80"/>
        <end position="99"/>
    </location>
</feature>
<dbReference type="EMBL" id="VCQV01000007">
    <property type="protein sequence ID" value="TWP37122.1"/>
    <property type="molecule type" value="Genomic_DNA"/>
</dbReference>
<comment type="caution">
    <text evidence="3">The sequence shown here is derived from an EMBL/GenBank/DDBJ whole genome shotgun (WGS) entry which is preliminary data.</text>
</comment>
<name>A0A563E4F8_9MICO</name>
<dbReference type="AlphaFoldDB" id="A0A563E4F8"/>
<reference evidence="3 4" key="2">
    <citation type="submission" date="2019-08" db="EMBL/GenBank/DDBJ databases">
        <title>Jejuicoccus antrihumi gen. nov., sp. nov., a new member of the family Dermacoccaceae isolated from a cave.</title>
        <authorList>
            <person name="Schumann P."/>
            <person name="Kim I.S."/>
        </authorList>
    </citation>
    <scope>NUCLEOTIDE SEQUENCE [LARGE SCALE GENOMIC DNA]</scope>
    <source>
        <strain evidence="3 4">C5-26</strain>
    </source>
</reference>
<evidence type="ECO:0000313" key="3">
    <source>
        <dbReference type="EMBL" id="TWP37122.1"/>
    </source>
</evidence>
<evidence type="ECO:0008006" key="5">
    <source>
        <dbReference type="Google" id="ProtNLM"/>
    </source>
</evidence>
<reference evidence="3 4" key="1">
    <citation type="submission" date="2019-05" db="EMBL/GenBank/DDBJ databases">
        <authorList>
            <person name="Lee S.D."/>
        </authorList>
    </citation>
    <scope>NUCLEOTIDE SEQUENCE [LARGE SCALE GENOMIC DNA]</scope>
    <source>
        <strain evidence="3 4">C5-26</strain>
    </source>
</reference>
<evidence type="ECO:0000256" key="2">
    <source>
        <dbReference type="SAM" id="Phobius"/>
    </source>
</evidence>
<proteinExistence type="predicted"/>
<feature type="transmembrane region" description="Helical" evidence="2">
    <location>
        <begin position="20"/>
        <end position="37"/>
    </location>
</feature>